<dbReference type="PANTHER" id="PTHR30417:SF1">
    <property type="entry name" value="N-ACETYLMURAMOYL-L-ALANINE AMIDASE AMID"/>
    <property type="match status" value="1"/>
</dbReference>
<comment type="caution">
    <text evidence="7">The sequence shown here is derived from an EMBL/GenBank/DDBJ whole genome shotgun (WGS) entry which is preliminary data.</text>
</comment>
<dbReference type="InterPro" id="IPR051206">
    <property type="entry name" value="NAMLAA_amidase_2"/>
</dbReference>
<sequence>MTLTTLNSTKQRPTLVARRILLLTALWLAACSNIVEVPSSNYGSRVKYLVLHATSEDFAESLRLLTQPTANPVSSHYLVPDPGDPSYSRSSLRVHRLVPELERAWHAGVSYWAEETGLNDRSIGIEIVNEFKCSGTSDPVNETVPEDISCEFPNYDEAQIALVIELVSDILARYPNINPIDVVGHSDIAILRKSDPGPEFPWQRLYESGIGAWYEEDLKADYEQRFSQRLPDIAMIQEALNRLGYFVEPTGQFDNATRYAMRAMQLHFRPQNYTGEIDAESVAIIWALLEKYRPRELEELLKF</sequence>
<dbReference type="SUPFAM" id="SSF55846">
    <property type="entry name" value="N-acetylmuramoyl-L-alanine amidase-like"/>
    <property type="match status" value="1"/>
</dbReference>
<feature type="domain" description="N-acetylmuramoyl-L-alanine amidase" evidence="6">
    <location>
        <begin position="35"/>
        <end position="197"/>
    </location>
</feature>
<evidence type="ECO:0000259" key="6">
    <source>
        <dbReference type="SMART" id="SM00644"/>
    </source>
</evidence>
<evidence type="ECO:0000313" key="7">
    <source>
        <dbReference type="EMBL" id="RZO75298.1"/>
    </source>
</evidence>
<dbReference type="InterPro" id="IPR036366">
    <property type="entry name" value="PGBDSf"/>
</dbReference>
<organism evidence="7 8">
    <name type="scientific">OM182 bacterium</name>
    <dbReference type="NCBI Taxonomy" id="2510334"/>
    <lineage>
        <taxon>Bacteria</taxon>
        <taxon>Pseudomonadati</taxon>
        <taxon>Pseudomonadota</taxon>
        <taxon>Gammaproteobacteria</taxon>
        <taxon>OMG group</taxon>
        <taxon>OM182 clade</taxon>
    </lineage>
</organism>
<dbReference type="CDD" id="cd06583">
    <property type="entry name" value="PGRP"/>
    <property type="match status" value="1"/>
</dbReference>
<evidence type="ECO:0000313" key="8">
    <source>
        <dbReference type="Proteomes" id="UP000320404"/>
    </source>
</evidence>
<dbReference type="InterPro" id="IPR002502">
    <property type="entry name" value="Amidase_domain"/>
</dbReference>
<dbReference type="InterPro" id="IPR036505">
    <property type="entry name" value="Amidase/PGRP_sf"/>
</dbReference>
<evidence type="ECO:0000256" key="5">
    <source>
        <dbReference type="ARBA" id="ARBA00023316"/>
    </source>
</evidence>
<accession>A0A520RYL7</accession>
<dbReference type="Pfam" id="PF01510">
    <property type="entry name" value="Amidase_2"/>
    <property type="match status" value="1"/>
</dbReference>
<proteinExistence type="inferred from homology"/>
<name>A0A520RYL7_9GAMM</name>
<reference evidence="7 8" key="1">
    <citation type="submission" date="2019-02" db="EMBL/GenBank/DDBJ databases">
        <title>Prokaryotic population dynamics and viral predation in marine succession experiment using metagenomics: the confinement effect.</title>
        <authorList>
            <person name="Haro-Moreno J.M."/>
            <person name="Rodriguez-Valera F."/>
            <person name="Lopez-Perez M."/>
        </authorList>
    </citation>
    <scope>NUCLEOTIDE SEQUENCE [LARGE SCALE GENOMIC DNA]</scope>
    <source>
        <strain evidence="7">MED-G158</strain>
    </source>
</reference>
<comment type="catalytic activity">
    <reaction evidence="1">
        <text>Hydrolyzes the link between N-acetylmuramoyl residues and L-amino acid residues in certain cell-wall glycopeptides.</text>
        <dbReference type="EC" id="3.5.1.28"/>
    </reaction>
</comment>
<evidence type="ECO:0000256" key="1">
    <source>
        <dbReference type="ARBA" id="ARBA00001561"/>
    </source>
</evidence>
<dbReference type="Gene3D" id="1.10.101.10">
    <property type="entry name" value="PGBD-like superfamily/PGBD"/>
    <property type="match status" value="1"/>
</dbReference>
<keyword evidence="4" id="KW-0378">Hydrolase</keyword>
<protein>
    <recommendedName>
        <fullName evidence="3">N-acetylmuramoyl-L-alanine amidase</fullName>
        <ecNumber evidence="3">3.5.1.28</ecNumber>
    </recommendedName>
</protein>
<dbReference type="Pfam" id="PF01471">
    <property type="entry name" value="PG_binding_1"/>
    <property type="match status" value="1"/>
</dbReference>
<comment type="similarity">
    <text evidence="2">Belongs to the N-acetylmuramoyl-L-alanine amidase 2 family.</text>
</comment>
<dbReference type="GO" id="GO:0019867">
    <property type="term" value="C:outer membrane"/>
    <property type="evidence" value="ECO:0007669"/>
    <property type="project" value="TreeGrafter"/>
</dbReference>
<dbReference type="AlphaFoldDB" id="A0A520RYL7"/>
<dbReference type="GO" id="GO:0071555">
    <property type="term" value="P:cell wall organization"/>
    <property type="evidence" value="ECO:0007669"/>
    <property type="project" value="UniProtKB-KW"/>
</dbReference>
<keyword evidence="5" id="KW-0961">Cell wall biogenesis/degradation</keyword>
<dbReference type="PANTHER" id="PTHR30417">
    <property type="entry name" value="N-ACETYLMURAMOYL-L-ALANINE AMIDASE AMID"/>
    <property type="match status" value="1"/>
</dbReference>
<gene>
    <name evidence="7" type="ORF">EVA69_04490</name>
</gene>
<dbReference type="SMART" id="SM00644">
    <property type="entry name" value="Ami_2"/>
    <property type="match status" value="1"/>
</dbReference>
<dbReference type="Proteomes" id="UP000320404">
    <property type="component" value="Unassembled WGS sequence"/>
</dbReference>
<dbReference type="EMBL" id="SHAH01000061">
    <property type="protein sequence ID" value="RZO75298.1"/>
    <property type="molecule type" value="Genomic_DNA"/>
</dbReference>
<evidence type="ECO:0000256" key="2">
    <source>
        <dbReference type="ARBA" id="ARBA00007553"/>
    </source>
</evidence>
<evidence type="ECO:0000256" key="3">
    <source>
        <dbReference type="ARBA" id="ARBA00011901"/>
    </source>
</evidence>
<dbReference type="InterPro" id="IPR002477">
    <property type="entry name" value="Peptidoglycan-bd-like"/>
</dbReference>
<dbReference type="GO" id="GO:0008745">
    <property type="term" value="F:N-acetylmuramoyl-L-alanine amidase activity"/>
    <property type="evidence" value="ECO:0007669"/>
    <property type="project" value="UniProtKB-EC"/>
</dbReference>
<dbReference type="InterPro" id="IPR036365">
    <property type="entry name" value="PGBD-like_sf"/>
</dbReference>
<dbReference type="Gene3D" id="3.40.80.10">
    <property type="entry name" value="Peptidoglycan recognition protein-like"/>
    <property type="match status" value="1"/>
</dbReference>
<dbReference type="FunFam" id="3.40.80.10:FF:000003">
    <property type="entry name" value="N-acetylmuramoyl-L-alanine amidase"/>
    <property type="match status" value="1"/>
</dbReference>
<dbReference type="GO" id="GO:0009253">
    <property type="term" value="P:peptidoglycan catabolic process"/>
    <property type="evidence" value="ECO:0007669"/>
    <property type="project" value="InterPro"/>
</dbReference>
<dbReference type="GO" id="GO:0009254">
    <property type="term" value="P:peptidoglycan turnover"/>
    <property type="evidence" value="ECO:0007669"/>
    <property type="project" value="TreeGrafter"/>
</dbReference>
<dbReference type="EC" id="3.5.1.28" evidence="3"/>
<dbReference type="SUPFAM" id="SSF47090">
    <property type="entry name" value="PGBD-like"/>
    <property type="match status" value="1"/>
</dbReference>
<evidence type="ECO:0000256" key="4">
    <source>
        <dbReference type="ARBA" id="ARBA00022801"/>
    </source>
</evidence>